<evidence type="ECO:0000313" key="1">
    <source>
        <dbReference type="EMBL" id="KDP43396.1"/>
    </source>
</evidence>
<reference evidence="1 2" key="1">
    <citation type="journal article" date="2014" name="PLoS ONE">
        <title>Global Analysis of Gene Expression Profiles in Physic Nut (Jatropha curcas L.) Seedlings Exposed to Salt Stress.</title>
        <authorList>
            <person name="Zhang L."/>
            <person name="Zhang C."/>
            <person name="Wu P."/>
            <person name="Chen Y."/>
            <person name="Li M."/>
            <person name="Jiang H."/>
            <person name="Wu G."/>
        </authorList>
    </citation>
    <scope>NUCLEOTIDE SEQUENCE [LARGE SCALE GENOMIC DNA]</scope>
    <source>
        <strain evidence="2">cv. GZQX0401</strain>
        <tissue evidence="1">Young leaves</tissue>
    </source>
</reference>
<name>A0A067L4K4_JATCU</name>
<evidence type="ECO:0000313" key="2">
    <source>
        <dbReference type="Proteomes" id="UP000027138"/>
    </source>
</evidence>
<accession>A0A067L4K4</accession>
<proteinExistence type="predicted"/>
<dbReference type="EMBL" id="KK914270">
    <property type="protein sequence ID" value="KDP43396.1"/>
    <property type="molecule type" value="Genomic_DNA"/>
</dbReference>
<dbReference type="AlphaFoldDB" id="A0A067L4K4"/>
<sequence length="80" mass="9256">MVYCEADQDNFSDRIVMVYYKAVWVLFPVNDGVLRSWPRHSNPSGQSNRASEVSSKPIKLSFKVIHISDWSQQSRPNRAE</sequence>
<gene>
    <name evidence="1" type="ORF">JCGZ_26496</name>
</gene>
<protein>
    <submittedName>
        <fullName evidence="1">Uncharacterized protein</fullName>
    </submittedName>
</protein>
<dbReference type="Proteomes" id="UP000027138">
    <property type="component" value="Unassembled WGS sequence"/>
</dbReference>
<keyword evidence="2" id="KW-1185">Reference proteome</keyword>
<organism evidence="1 2">
    <name type="scientific">Jatropha curcas</name>
    <name type="common">Barbados nut</name>
    <dbReference type="NCBI Taxonomy" id="180498"/>
    <lineage>
        <taxon>Eukaryota</taxon>
        <taxon>Viridiplantae</taxon>
        <taxon>Streptophyta</taxon>
        <taxon>Embryophyta</taxon>
        <taxon>Tracheophyta</taxon>
        <taxon>Spermatophyta</taxon>
        <taxon>Magnoliopsida</taxon>
        <taxon>eudicotyledons</taxon>
        <taxon>Gunneridae</taxon>
        <taxon>Pentapetalae</taxon>
        <taxon>rosids</taxon>
        <taxon>fabids</taxon>
        <taxon>Malpighiales</taxon>
        <taxon>Euphorbiaceae</taxon>
        <taxon>Crotonoideae</taxon>
        <taxon>Jatropheae</taxon>
        <taxon>Jatropha</taxon>
    </lineage>
</organism>